<dbReference type="InterPro" id="IPR036726">
    <property type="entry name" value="GTP1_OBG_dom_sf"/>
</dbReference>
<accession>X0SX16</accession>
<evidence type="ECO:0000313" key="2">
    <source>
        <dbReference type="EMBL" id="GAF85509.1"/>
    </source>
</evidence>
<dbReference type="Pfam" id="PF01018">
    <property type="entry name" value="GTP1_OBG"/>
    <property type="match status" value="1"/>
</dbReference>
<dbReference type="Gene3D" id="2.70.210.12">
    <property type="entry name" value="GTP1/OBG domain"/>
    <property type="match status" value="1"/>
</dbReference>
<dbReference type="PROSITE" id="PS51883">
    <property type="entry name" value="OBG"/>
    <property type="match status" value="1"/>
</dbReference>
<protein>
    <recommendedName>
        <fullName evidence="1">Obg domain-containing protein</fullName>
    </recommendedName>
</protein>
<dbReference type="AlphaFoldDB" id="X0SX16"/>
<evidence type="ECO:0000259" key="1">
    <source>
        <dbReference type="PROSITE" id="PS51883"/>
    </source>
</evidence>
<proteinExistence type="predicted"/>
<dbReference type="SUPFAM" id="SSF82051">
    <property type="entry name" value="Obg GTP-binding protein N-terminal domain"/>
    <property type="match status" value="1"/>
</dbReference>
<dbReference type="EMBL" id="BARS01002480">
    <property type="protein sequence ID" value="GAF85509.1"/>
    <property type="molecule type" value="Genomic_DNA"/>
</dbReference>
<comment type="caution">
    <text evidence="2">The sequence shown here is derived from an EMBL/GenBank/DDBJ whole genome shotgun (WGS) entry which is preliminary data.</text>
</comment>
<name>X0SX16_9ZZZZ</name>
<dbReference type="InterPro" id="IPR006169">
    <property type="entry name" value="GTP1_OBG_dom"/>
</dbReference>
<organism evidence="2">
    <name type="scientific">marine sediment metagenome</name>
    <dbReference type="NCBI Taxonomy" id="412755"/>
    <lineage>
        <taxon>unclassified sequences</taxon>
        <taxon>metagenomes</taxon>
        <taxon>ecological metagenomes</taxon>
    </lineage>
</organism>
<sequence length="49" mass="4926">MLIDDVKIKVKAGRGGDGAVAFNKIKMSLGPTGSDGGSGGSIYLKACQI</sequence>
<reference evidence="2" key="1">
    <citation type="journal article" date="2014" name="Front. Microbiol.">
        <title>High frequency of phylogenetically diverse reductive dehalogenase-homologous genes in deep subseafloor sedimentary metagenomes.</title>
        <authorList>
            <person name="Kawai M."/>
            <person name="Futagami T."/>
            <person name="Toyoda A."/>
            <person name="Takaki Y."/>
            <person name="Nishi S."/>
            <person name="Hori S."/>
            <person name="Arai W."/>
            <person name="Tsubouchi T."/>
            <person name="Morono Y."/>
            <person name="Uchiyama I."/>
            <person name="Ito T."/>
            <person name="Fujiyama A."/>
            <person name="Inagaki F."/>
            <person name="Takami H."/>
        </authorList>
    </citation>
    <scope>NUCLEOTIDE SEQUENCE</scope>
    <source>
        <strain evidence="2">Expedition CK06-06</strain>
    </source>
</reference>
<gene>
    <name evidence="2" type="ORF">S01H1_04726</name>
</gene>
<feature type="domain" description="Obg" evidence="1">
    <location>
        <begin position="1"/>
        <end position="49"/>
    </location>
</feature>